<feature type="region of interest" description="Disordered" evidence="9">
    <location>
        <begin position="87"/>
        <end position="120"/>
    </location>
</feature>
<dbReference type="GO" id="GO:0000977">
    <property type="term" value="F:RNA polymerase II transcription regulatory region sequence-specific DNA binding"/>
    <property type="evidence" value="ECO:0007669"/>
    <property type="project" value="TreeGrafter"/>
</dbReference>
<evidence type="ECO:0000256" key="1">
    <source>
        <dbReference type="ARBA" id="ARBA00010506"/>
    </source>
</evidence>
<evidence type="ECO:0000256" key="2">
    <source>
        <dbReference type="ARBA" id="ARBA00022664"/>
    </source>
</evidence>
<dbReference type="SMART" id="SM00717">
    <property type="entry name" value="SANT"/>
    <property type="match status" value="2"/>
</dbReference>
<sequence>MKYGKNQWSRIASLLHRKSAKQCKARWYEWLDPSIKKTEWSREEEEKLLHLAKLMPTQWRTIAPIIGRTAAQCLEHYEYLLDKAAQRDNEEEVGDDPRKLKPGEIDPNPETKPARPDPVDMDEDELEMLSEARARLANTQGKKAKRKAREKQLEEARRLAALQKRRELRAAGIDVQKKRKKKRGVDYNAEIPFEKKPAQGFYDTSMEQYDALEPNFKRLRQQHLDGELRNEREERDRKKDKQKIKKKKESDLPSAILQTSGVAEFTKKRSKLVLPAPQISDAELEEVVKLGVASEVARQAAEESDYSVTNNMATGLRTPRTPAAQDKILQEAQNLMALTNIDTPLKGGLNTPLHQSDFSGVTPQRQQVQTPNTVLSTPFRTPGPGQGSEGMTPQAGGGMTPRGATTPGLTPGRTPLRDKLNINSEEQLTDPAYAKHMQRESLQQLKQGLMSLPLPKNDFEIVLPENAEKELEETETDSGFIEDAADIESRKQALREAEREKELKLRHTAVQRSLPRPTEVNESVLRPASLEPLSDLQLAEELIKQEMITMLHYDCLHHPSANIASLLQRGKTRGPASTSNNASHIAYLDTHSYQPVSPEDMEKASAVLAAEMEVVKAGMGHGELSMEAYSQVWEECYGQVLYLAGQNRYTRANLASKKDRIESLEKKLEVNRGHMTAEARRAAKLEKKLKILLGGFQSRALGLLKQHSELWEQQRLMFYSVASFVCVCLCQGLREDVERQMERERELQQRYGELLLERETLLNSAQKY</sequence>
<dbReference type="Pfam" id="PF11831">
    <property type="entry name" value="Myb_Cef"/>
    <property type="match status" value="1"/>
</dbReference>
<reference evidence="12" key="3">
    <citation type="submission" date="2025-09" db="UniProtKB">
        <authorList>
            <consortium name="Ensembl"/>
        </authorList>
    </citation>
    <scope>IDENTIFICATION</scope>
</reference>
<dbReference type="InterPro" id="IPR047242">
    <property type="entry name" value="CDC5L/Cef1"/>
</dbReference>
<evidence type="ECO:0000313" key="12">
    <source>
        <dbReference type="Ensembl" id="ENSMMDP00005013418.1"/>
    </source>
</evidence>
<proteinExistence type="inferred from homology"/>
<dbReference type="Pfam" id="PF13921">
    <property type="entry name" value="Myb_DNA-bind_6"/>
    <property type="match status" value="1"/>
</dbReference>
<evidence type="ECO:0000259" key="10">
    <source>
        <dbReference type="PROSITE" id="PS50090"/>
    </source>
</evidence>
<dbReference type="Gene3D" id="1.10.10.60">
    <property type="entry name" value="Homeodomain-like"/>
    <property type="match status" value="2"/>
</dbReference>
<dbReference type="CDD" id="cd00167">
    <property type="entry name" value="SANT"/>
    <property type="match status" value="1"/>
</dbReference>
<name>A0A667XH23_9TELE</name>
<dbReference type="Ensembl" id="ENSMMDT00005013805.1">
    <property type="protein sequence ID" value="ENSMMDP00005013418.1"/>
    <property type="gene ID" value="ENSMMDG00005006968.1"/>
</dbReference>
<feature type="compositionally biased region" description="Low complexity" evidence="9">
    <location>
        <begin position="401"/>
        <end position="414"/>
    </location>
</feature>
<dbReference type="CDD" id="cd11659">
    <property type="entry name" value="SANT_CDC5_II"/>
    <property type="match status" value="1"/>
</dbReference>
<keyword evidence="3" id="KW-0747">Spliceosome</keyword>
<dbReference type="PROSITE" id="PS51294">
    <property type="entry name" value="HTH_MYB"/>
    <property type="match status" value="2"/>
</dbReference>
<feature type="coiled-coil region" evidence="8">
    <location>
        <begin position="730"/>
        <end position="757"/>
    </location>
</feature>
<evidence type="ECO:0000256" key="5">
    <source>
        <dbReference type="ARBA" id="ARBA00023125"/>
    </source>
</evidence>
<dbReference type="InterPro" id="IPR021786">
    <property type="entry name" value="Cdc5p/Cef1_C"/>
</dbReference>
<dbReference type="InterPro" id="IPR017930">
    <property type="entry name" value="Myb_dom"/>
</dbReference>
<keyword evidence="13" id="KW-1185">Reference proteome</keyword>
<protein>
    <submittedName>
        <fullName evidence="12">CDC5 cell division cycle 5-like (S. pombe)</fullName>
    </submittedName>
</protein>
<feature type="compositionally biased region" description="Polar residues" evidence="9">
    <location>
        <begin position="359"/>
        <end position="379"/>
    </location>
</feature>
<gene>
    <name evidence="12" type="primary">CDC5L</name>
    <name evidence="12" type="synonym">cdc5l</name>
</gene>
<feature type="compositionally biased region" description="Basic and acidic residues" evidence="9">
    <location>
        <begin position="95"/>
        <end position="104"/>
    </location>
</feature>
<feature type="region of interest" description="Disordered" evidence="9">
    <location>
        <begin position="217"/>
        <end position="252"/>
    </location>
</feature>
<evidence type="ECO:0000313" key="13">
    <source>
        <dbReference type="Proteomes" id="UP000472263"/>
    </source>
</evidence>
<keyword evidence="2" id="KW-0507">mRNA processing</keyword>
<reference evidence="12" key="1">
    <citation type="submission" date="2019-06" db="EMBL/GenBank/DDBJ databases">
        <authorList>
            <consortium name="Wellcome Sanger Institute Data Sharing"/>
        </authorList>
    </citation>
    <scope>NUCLEOTIDE SEQUENCE [LARGE SCALE GENOMIC DNA]</scope>
</reference>
<dbReference type="InterPro" id="IPR047240">
    <property type="entry name" value="SANT_CDC5L_II"/>
</dbReference>
<dbReference type="FunFam" id="1.10.10.60:FF:000091">
    <property type="entry name" value="CDC5 cell division cycle 5-like"/>
    <property type="match status" value="1"/>
</dbReference>
<comment type="similarity">
    <text evidence="1">Belongs to the CEF1 family.</text>
</comment>
<feature type="region of interest" description="Disordered" evidence="9">
    <location>
        <begin position="359"/>
        <end position="420"/>
    </location>
</feature>
<evidence type="ECO:0000256" key="6">
    <source>
        <dbReference type="ARBA" id="ARBA00023187"/>
    </source>
</evidence>
<keyword evidence="5" id="KW-0238">DNA-binding</keyword>
<feature type="domain" description="HTH myb-type" evidence="11">
    <location>
        <begin position="32"/>
        <end position="85"/>
    </location>
</feature>
<keyword evidence="8" id="KW-0175">Coiled coil</keyword>
<reference evidence="12" key="2">
    <citation type="submission" date="2025-08" db="UniProtKB">
        <authorList>
            <consortium name="Ensembl"/>
        </authorList>
    </citation>
    <scope>IDENTIFICATION</scope>
</reference>
<organism evidence="12 13">
    <name type="scientific">Myripristis murdjan</name>
    <name type="common">pinecone soldierfish</name>
    <dbReference type="NCBI Taxonomy" id="586833"/>
    <lineage>
        <taxon>Eukaryota</taxon>
        <taxon>Metazoa</taxon>
        <taxon>Chordata</taxon>
        <taxon>Craniata</taxon>
        <taxon>Vertebrata</taxon>
        <taxon>Euteleostomi</taxon>
        <taxon>Actinopterygii</taxon>
        <taxon>Neopterygii</taxon>
        <taxon>Teleostei</taxon>
        <taxon>Neoteleostei</taxon>
        <taxon>Acanthomorphata</taxon>
        <taxon>Holocentriformes</taxon>
        <taxon>Holocentridae</taxon>
        <taxon>Myripristis</taxon>
    </lineage>
</organism>
<dbReference type="AlphaFoldDB" id="A0A667XH23"/>
<keyword evidence="7" id="KW-0539">Nucleus</keyword>
<dbReference type="PANTHER" id="PTHR45885:SF1">
    <property type="entry name" value="CELL DIVISION CYCLE 5-LIKE PROTEIN"/>
    <property type="match status" value="1"/>
</dbReference>
<evidence type="ECO:0000256" key="4">
    <source>
        <dbReference type="ARBA" id="ARBA00022737"/>
    </source>
</evidence>
<dbReference type="Proteomes" id="UP000472263">
    <property type="component" value="Chromosome 15"/>
</dbReference>
<dbReference type="GO" id="GO:0000974">
    <property type="term" value="C:Prp19 complex"/>
    <property type="evidence" value="ECO:0007669"/>
    <property type="project" value="InterPro"/>
</dbReference>
<evidence type="ECO:0000259" key="11">
    <source>
        <dbReference type="PROSITE" id="PS51294"/>
    </source>
</evidence>
<dbReference type="InterPro" id="IPR009057">
    <property type="entry name" value="Homeodomain-like_sf"/>
</dbReference>
<dbReference type="PANTHER" id="PTHR45885">
    <property type="entry name" value="CELL DIVISION CYCLE 5-LIKE PROTEIN"/>
    <property type="match status" value="1"/>
</dbReference>
<dbReference type="GO" id="GO:0000398">
    <property type="term" value="P:mRNA splicing, via spliceosome"/>
    <property type="evidence" value="ECO:0007669"/>
    <property type="project" value="InterPro"/>
</dbReference>
<dbReference type="GO" id="GO:0000981">
    <property type="term" value="F:DNA-binding transcription factor activity, RNA polymerase II-specific"/>
    <property type="evidence" value="ECO:0007669"/>
    <property type="project" value="TreeGrafter"/>
</dbReference>
<dbReference type="PROSITE" id="PS50090">
    <property type="entry name" value="MYB_LIKE"/>
    <property type="match status" value="2"/>
</dbReference>
<evidence type="ECO:0000256" key="7">
    <source>
        <dbReference type="ARBA" id="ARBA00023242"/>
    </source>
</evidence>
<keyword evidence="4" id="KW-0677">Repeat</keyword>
<feature type="domain" description="Myb-like" evidence="10">
    <location>
        <begin position="32"/>
        <end position="81"/>
    </location>
</feature>
<dbReference type="InterPro" id="IPR001005">
    <property type="entry name" value="SANT/Myb"/>
</dbReference>
<feature type="compositionally biased region" description="Basic and acidic residues" evidence="9">
    <location>
        <begin position="222"/>
        <end position="239"/>
    </location>
</feature>
<feature type="domain" description="HTH myb-type" evidence="11">
    <location>
        <begin position="1"/>
        <end position="31"/>
    </location>
</feature>
<evidence type="ECO:0000256" key="8">
    <source>
        <dbReference type="SAM" id="Coils"/>
    </source>
</evidence>
<evidence type="ECO:0000256" key="9">
    <source>
        <dbReference type="SAM" id="MobiDB-lite"/>
    </source>
</evidence>
<accession>A0A667XH23</accession>
<feature type="domain" description="Myb-like" evidence="10">
    <location>
        <begin position="1"/>
        <end position="31"/>
    </location>
</feature>
<dbReference type="GeneTree" id="ENSGT00550000074922"/>
<dbReference type="GO" id="GO:0005681">
    <property type="term" value="C:spliceosomal complex"/>
    <property type="evidence" value="ECO:0007669"/>
    <property type="project" value="UniProtKB-KW"/>
</dbReference>
<keyword evidence="6" id="KW-0508">mRNA splicing</keyword>
<evidence type="ECO:0000256" key="3">
    <source>
        <dbReference type="ARBA" id="ARBA00022728"/>
    </source>
</evidence>
<dbReference type="SUPFAM" id="SSF46689">
    <property type="entry name" value="Homeodomain-like"/>
    <property type="match status" value="1"/>
</dbReference>